<evidence type="ECO:0000313" key="3">
    <source>
        <dbReference type="Proteomes" id="UP001341840"/>
    </source>
</evidence>
<feature type="compositionally biased region" description="Low complexity" evidence="1">
    <location>
        <begin position="147"/>
        <end position="160"/>
    </location>
</feature>
<dbReference type="Gene3D" id="2.40.50.140">
    <property type="entry name" value="Nucleic acid-binding proteins"/>
    <property type="match status" value="1"/>
</dbReference>
<evidence type="ECO:0000313" key="2">
    <source>
        <dbReference type="EMBL" id="MED6114492.1"/>
    </source>
</evidence>
<gene>
    <name evidence="2" type="ORF">PIB30_080760</name>
</gene>
<proteinExistence type="predicted"/>
<dbReference type="InterPro" id="IPR012340">
    <property type="entry name" value="NA-bd_OB-fold"/>
</dbReference>
<accession>A0ABU6QSS6</accession>
<reference evidence="2 3" key="1">
    <citation type="journal article" date="2023" name="Plants (Basel)">
        <title>Bridging the Gap: Combining Genomics and Transcriptomics Approaches to Understand Stylosanthes scabra, an Orphan Legume from the Brazilian Caatinga.</title>
        <authorList>
            <person name="Ferreira-Neto J.R.C."/>
            <person name="da Silva M.D."/>
            <person name="Binneck E."/>
            <person name="de Melo N.F."/>
            <person name="da Silva R.H."/>
            <person name="de Melo A.L.T.M."/>
            <person name="Pandolfi V."/>
            <person name="Bustamante F.O."/>
            <person name="Brasileiro-Vidal A.C."/>
            <person name="Benko-Iseppon A.M."/>
        </authorList>
    </citation>
    <scope>NUCLEOTIDE SEQUENCE [LARGE SCALE GENOMIC DNA]</scope>
    <source>
        <tissue evidence="2">Leaves</tissue>
    </source>
</reference>
<name>A0ABU6QSS6_9FABA</name>
<protein>
    <submittedName>
        <fullName evidence="2">Uncharacterized protein</fullName>
    </submittedName>
</protein>
<organism evidence="2 3">
    <name type="scientific">Stylosanthes scabra</name>
    <dbReference type="NCBI Taxonomy" id="79078"/>
    <lineage>
        <taxon>Eukaryota</taxon>
        <taxon>Viridiplantae</taxon>
        <taxon>Streptophyta</taxon>
        <taxon>Embryophyta</taxon>
        <taxon>Tracheophyta</taxon>
        <taxon>Spermatophyta</taxon>
        <taxon>Magnoliopsida</taxon>
        <taxon>eudicotyledons</taxon>
        <taxon>Gunneridae</taxon>
        <taxon>Pentapetalae</taxon>
        <taxon>rosids</taxon>
        <taxon>fabids</taxon>
        <taxon>Fabales</taxon>
        <taxon>Fabaceae</taxon>
        <taxon>Papilionoideae</taxon>
        <taxon>50 kb inversion clade</taxon>
        <taxon>dalbergioids sensu lato</taxon>
        <taxon>Dalbergieae</taxon>
        <taxon>Pterocarpus clade</taxon>
        <taxon>Stylosanthes</taxon>
    </lineage>
</organism>
<comment type="caution">
    <text evidence="2">The sequence shown here is derived from an EMBL/GenBank/DDBJ whole genome shotgun (WGS) entry which is preliminary data.</text>
</comment>
<sequence>MKKNKVRPLLGAGSGAICGKTYFCQIQCKWDTGEPATRFKVEVMAQYSTRLITLLLWERDPKLLCGKPLDQVIKELPKADDDYLPSLNKMLERKMLIKIHETTTNGSNEVQGNVVNLMFDSDPQYNVEALDESVSTMEDKTPAKRASTSLSLSESTPLSL</sequence>
<keyword evidence="3" id="KW-1185">Reference proteome</keyword>
<dbReference type="Proteomes" id="UP001341840">
    <property type="component" value="Unassembled WGS sequence"/>
</dbReference>
<feature type="region of interest" description="Disordered" evidence="1">
    <location>
        <begin position="133"/>
        <end position="160"/>
    </location>
</feature>
<dbReference type="EMBL" id="JASCZI010001186">
    <property type="protein sequence ID" value="MED6114492.1"/>
    <property type="molecule type" value="Genomic_DNA"/>
</dbReference>
<evidence type="ECO:0000256" key="1">
    <source>
        <dbReference type="SAM" id="MobiDB-lite"/>
    </source>
</evidence>